<dbReference type="AlphaFoldDB" id="A0A7S1HWU3"/>
<dbReference type="InterPro" id="IPR008323">
    <property type="entry name" value="UCP033563"/>
</dbReference>
<dbReference type="Pfam" id="PF06245">
    <property type="entry name" value="DUF1015"/>
    <property type="match status" value="1"/>
</dbReference>
<proteinExistence type="predicted"/>
<dbReference type="PANTHER" id="PTHR36454">
    <property type="entry name" value="LMO2823 PROTEIN"/>
    <property type="match status" value="1"/>
</dbReference>
<organism evidence="1">
    <name type="scientific">Eutreptiella gymnastica</name>
    <dbReference type="NCBI Taxonomy" id="73025"/>
    <lineage>
        <taxon>Eukaryota</taxon>
        <taxon>Discoba</taxon>
        <taxon>Euglenozoa</taxon>
        <taxon>Euglenida</taxon>
        <taxon>Spirocuta</taxon>
        <taxon>Euglenophyceae</taxon>
        <taxon>Eutreptiales</taxon>
        <taxon>Eutreptiaceae</taxon>
        <taxon>Eutreptiella</taxon>
    </lineage>
</organism>
<sequence length="496" mass="54537">MSKSLTPDEEFLVQNQVPQLVNDMILHILRTRPKNVLESSLSYLNSQRLASLGVGVPTILLPKAGTDMTKWSVIACDQYTSEPEYWDKVKATVGDAPSTYNMILPEVFLEGPEEESVIQHVGKSMKAYTSSDILEKQKPGWVILDRKTSVVPSRKGLMVALDLERYSYEKGSTTLMRATEGTILARLPPRVKVREAASVELPHIMVLIDDPEMSVIEPLFTQNLPKAYDFDMMMNGGHLKGYSVTGEAQIEQVAAALSKLADPELYAKKYGLSSVPDSSNILLYAMGDGNHSFATAKLHWEKTKAAAQDKEAIMSHPARYALVELVNIHDPGLEFEGIHRVLFGTSRDALFDSAKSWFAARGCTFSSEDVSSAEAAIKGAEASCDTAHKLGFCCPKGNGVITINKPTKNLETATIQEFLDQFLADNKGVKIDYVHGVNAVSALSAKEGNVGIFCPTIDKSSFFKTIIMDGAFPRKTFSMGESDEKRFYVECRAIVP</sequence>
<dbReference type="EMBL" id="HBGA01012629">
    <property type="protein sequence ID" value="CAD8993795.1"/>
    <property type="molecule type" value="Transcribed_RNA"/>
</dbReference>
<name>A0A7S1HWU3_9EUGL</name>
<gene>
    <name evidence="1" type="ORF">EGYM00392_LOCUS4845</name>
</gene>
<dbReference type="PANTHER" id="PTHR36454:SF1">
    <property type="entry name" value="DUF1015 DOMAIN-CONTAINING PROTEIN"/>
    <property type="match status" value="1"/>
</dbReference>
<protein>
    <recommendedName>
        <fullName evidence="2">DUF1015 domain-containing protein</fullName>
    </recommendedName>
</protein>
<reference evidence="1" key="1">
    <citation type="submission" date="2021-01" db="EMBL/GenBank/DDBJ databases">
        <authorList>
            <person name="Corre E."/>
            <person name="Pelletier E."/>
            <person name="Niang G."/>
            <person name="Scheremetjew M."/>
            <person name="Finn R."/>
            <person name="Kale V."/>
            <person name="Holt S."/>
            <person name="Cochrane G."/>
            <person name="Meng A."/>
            <person name="Brown T."/>
            <person name="Cohen L."/>
        </authorList>
    </citation>
    <scope>NUCLEOTIDE SEQUENCE</scope>
    <source>
        <strain evidence="1">NIES-381</strain>
    </source>
</reference>
<accession>A0A7S1HWU3</accession>
<evidence type="ECO:0008006" key="2">
    <source>
        <dbReference type="Google" id="ProtNLM"/>
    </source>
</evidence>
<evidence type="ECO:0000313" key="1">
    <source>
        <dbReference type="EMBL" id="CAD8993795.1"/>
    </source>
</evidence>